<dbReference type="GO" id="GO:0016787">
    <property type="term" value="F:hydrolase activity"/>
    <property type="evidence" value="ECO:0007669"/>
    <property type="project" value="InterPro"/>
</dbReference>
<comment type="caution">
    <text evidence="2">The sequence shown here is derived from an EMBL/GenBank/DDBJ whole genome shotgun (WGS) entry which is preliminary data.</text>
</comment>
<evidence type="ECO:0000313" key="2">
    <source>
        <dbReference type="EMBL" id="KZD12077.1"/>
    </source>
</evidence>
<evidence type="ECO:0000259" key="1">
    <source>
        <dbReference type="Pfam" id="PF04273"/>
    </source>
</evidence>
<dbReference type="Proteomes" id="UP000076400">
    <property type="component" value="Unassembled WGS sequence"/>
</dbReference>
<feature type="domain" description="Beta-lactamase hydrolase-like protein phosphatase-like" evidence="1">
    <location>
        <begin position="9"/>
        <end position="111"/>
    </location>
</feature>
<protein>
    <recommendedName>
        <fullName evidence="1">Beta-lactamase hydrolase-like protein phosphatase-like domain-containing protein</fullName>
    </recommendedName>
</protein>
<dbReference type="SUPFAM" id="SSF52799">
    <property type="entry name" value="(Phosphotyrosine protein) phosphatases II"/>
    <property type="match status" value="1"/>
</dbReference>
<dbReference type="Gene3D" id="3.90.190.10">
    <property type="entry name" value="Protein tyrosine phosphatase superfamily"/>
    <property type="match status" value="1"/>
</dbReference>
<dbReference type="InterPro" id="IPR029021">
    <property type="entry name" value="Prot-tyrosine_phosphatase-like"/>
</dbReference>
<dbReference type="EMBL" id="LPXN01000057">
    <property type="protein sequence ID" value="KZD12077.1"/>
    <property type="molecule type" value="Genomic_DNA"/>
</dbReference>
<keyword evidence="3" id="KW-1185">Reference proteome</keyword>
<dbReference type="Pfam" id="PF04273">
    <property type="entry name" value="BLH_phosphatase"/>
    <property type="match status" value="1"/>
</dbReference>
<gene>
    <name evidence="2" type="ORF">AUP43_05410</name>
</gene>
<name>A0A154WEY0_9PROT</name>
<evidence type="ECO:0000313" key="3">
    <source>
        <dbReference type="Proteomes" id="UP000076400"/>
    </source>
</evidence>
<accession>A0A154WEY0</accession>
<dbReference type="OrthoDB" id="9805710at2"/>
<reference evidence="2 3" key="1">
    <citation type="submission" date="2015-12" db="EMBL/GenBank/DDBJ databases">
        <title>Genome sequence of Oceanibaculum pacificum MCCC 1A02656.</title>
        <authorList>
            <person name="Lu L."/>
            <person name="Lai Q."/>
            <person name="Shao Z."/>
            <person name="Qian P."/>
        </authorList>
    </citation>
    <scope>NUCLEOTIDE SEQUENCE [LARGE SCALE GENOMIC DNA]</scope>
    <source>
        <strain evidence="2 3">MCCC 1A02656</strain>
    </source>
</reference>
<dbReference type="STRING" id="580166.AUP43_05410"/>
<dbReference type="AlphaFoldDB" id="A0A154WEY0"/>
<dbReference type="NCBIfam" id="TIGR01244">
    <property type="entry name" value="TIGR01244 family sulfur transferase"/>
    <property type="match status" value="1"/>
</dbReference>
<proteinExistence type="predicted"/>
<organism evidence="2 3">
    <name type="scientific">Oceanibaculum pacificum</name>
    <dbReference type="NCBI Taxonomy" id="580166"/>
    <lineage>
        <taxon>Bacteria</taxon>
        <taxon>Pseudomonadati</taxon>
        <taxon>Pseudomonadota</taxon>
        <taxon>Alphaproteobacteria</taxon>
        <taxon>Rhodospirillales</taxon>
        <taxon>Oceanibaculaceae</taxon>
        <taxon>Oceanibaculum</taxon>
    </lineage>
</organism>
<sequence length="143" mass="15235">MIAPTPMAPGIDTAAQIDSASIREIAKRGYKTLINNRPDEEEPGQMPMAAAKAEAEALGLDYIFLPVTSSTISRPDVEAFDRLLAGAQKPVLAHCRTGTRVYLLYAATQVLKHGADADSLVAEAASKGFDIKSLPVLVEKLKA</sequence>
<dbReference type="InterPro" id="IPR005939">
    <property type="entry name" value="BLH_phosphatase-like"/>
</dbReference>
<dbReference type="RefSeq" id="WP_067553195.1">
    <property type="nucleotide sequence ID" value="NZ_LPXN01000057.1"/>
</dbReference>